<keyword evidence="8" id="KW-1185">Reference proteome</keyword>
<comment type="function">
    <text evidence="4">Involved in ubiquitination and subsequent proteasomal degradation of target proteins. Together with CUL1, RBX1 and a F-box protein, it forms a SCF E3 ubiquitin ligase complex. The functional specificity of this complex depends on the type of F-box protein. In the SCF complex, it serves as an adapter that links the F-box protein to CUL1.</text>
</comment>
<dbReference type="GO" id="GO:0031146">
    <property type="term" value="P:SCF-dependent proteasomal ubiquitin-dependent protein catabolic process"/>
    <property type="evidence" value="ECO:0000318"/>
    <property type="project" value="GO_Central"/>
</dbReference>
<dbReference type="Gramene" id="OQU76826">
    <property type="protein sequence ID" value="OQU76826"/>
    <property type="gene ID" value="SORBI_3010G218900"/>
</dbReference>
<dbReference type="Gene3D" id="3.30.710.10">
    <property type="entry name" value="Potassium Channel Kv1.1, Chain A"/>
    <property type="match status" value="1"/>
</dbReference>
<dbReference type="PANTHER" id="PTHR11165">
    <property type="entry name" value="SKP1"/>
    <property type="match status" value="1"/>
</dbReference>
<comment type="subunit">
    <text evidence="4">Part of a SCF (SKP1-cullin-F-box) protein ligase complex.</text>
</comment>
<dbReference type="GO" id="GO:0005634">
    <property type="term" value="C:nucleus"/>
    <property type="evidence" value="ECO:0000318"/>
    <property type="project" value="GO_Central"/>
</dbReference>
<dbReference type="UniPathway" id="UPA00143"/>
<dbReference type="SUPFAM" id="SSF54695">
    <property type="entry name" value="POZ domain"/>
    <property type="match status" value="1"/>
</dbReference>
<dbReference type="OMA" id="DNHMLYG"/>
<keyword evidence="3 4" id="KW-0833">Ubl conjugation pathway</keyword>
<dbReference type="STRING" id="4558.A0A1W0VU84"/>
<dbReference type="EMBL" id="CM000769">
    <property type="protein sequence ID" value="OQU76826.1"/>
    <property type="molecule type" value="Genomic_DNA"/>
</dbReference>
<comment type="similarity">
    <text evidence="2 4">Belongs to the SKP1 family.</text>
</comment>
<protein>
    <recommendedName>
        <fullName evidence="4">SKP1-like protein</fullName>
    </recommendedName>
</protein>
<dbReference type="GO" id="GO:0016567">
    <property type="term" value="P:protein ubiquitination"/>
    <property type="evidence" value="ECO:0007669"/>
    <property type="project" value="UniProtKB-UniRule"/>
</dbReference>
<dbReference type="GO" id="GO:0097602">
    <property type="term" value="F:cullin family protein binding"/>
    <property type="evidence" value="ECO:0000318"/>
    <property type="project" value="GO_Central"/>
</dbReference>
<dbReference type="GO" id="GO:0009867">
    <property type="term" value="P:jasmonic acid mediated signaling pathway"/>
    <property type="evidence" value="ECO:0007669"/>
    <property type="project" value="UniProtKB-ARBA"/>
</dbReference>
<dbReference type="InterPro" id="IPR016897">
    <property type="entry name" value="SKP1"/>
</dbReference>
<proteinExistence type="inferred from homology"/>
<organism evidence="7 8">
    <name type="scientific">Sorghum bicolor</name>
    <name type="common">Sorghum</name>
    <name type="synonym">Sorghum vulgare</name>
    <dbReference type="NCBI Taxonomy" id="4558"/>
    <lineage>
        <taxon>Eukaryota</taxon>
        <taxon>Viridiplantae</taxon>
        <taxon>Streptophyta</taxon>
        <taxon>Embryophyta</taxon>
        <taxon>Tracheophyta</taxon>
        <taxon>Spermatophyta</taxon>
        <taxon>Magnoliopsida</taxon>
        <taxon>Liliopsida</taxon>
        <taxon>Poales</taxon>
        <taxon>Poaceae</taxon>
        <taxon>PACMAD clade</taxon>
        <taxon>Panicoideae</taxon>
        <taxon>Andropogonodae</taxon>
        <taxon>Andropogoneae</taxon>
        <taxon>Sorghinae</taxon>
        <taxon>Sorghum</taxon>
    </lineage>
</organism>
<dbReference type="eggNOG" id="KOG1724">
    <property type="taxonomic scope" value="Eukaryota"/>
</dbReference>
<feature type="domain" description="SKP1 component dimerisation" evidence="5">
    <location>
        <begin position="126"/>
        <end position="172"/>
    </location>
</feature>
<evidence type="ECO:0000313" key="8">
    <source>
        <dbReference type="Proteomes" id="UP000000768"/>
    </source>
</evidence>
<evidence type="ECO:0000256" key="3">
    <source>
        <dbReference type="ARBA" id="ARBA00022786"/>
    </source>
</evidence>
<dbReference type="KEGG" id="sbi:8061579"/>
<evidence type="ECO:0000259" key="5">
    <source>
        <dbReference type="Pfam" id="PF01466"/>
    </source>
</evidence>
<evidence type="ECO:0000256" key="4">
    <source>
        <dbReference type="PIRNR" id="PIRNR028729"/>
    </source>
</evidence>
<dbReference type="InterPro" id="IPR016072">
    <property type="entry name" value="Skp1_comp_dimer"/>
</dbReference>
<evidence type="ECO:0000256" key="2">
    <source>
        <dbReference type="ARBA" id="ARBA00009993"/>
    </source>
</evidence>
<dbReference type="AlphaFoldDB" id="A0A1W0VU84"/>
<dbReference type="InParanoid" id="A0A1W0VU84"/>
<feature type="domain" description="SKP1 component POZ" evidence="6">
    <location>
        <begin position="20"/>
        <end position="83"/>
    </location>
</feature>
<comment type="pathway">
    <text evidence="1 4">Protein modification; protein ubiquitination.</text>
</comment>
<dbReference type="InterPro" id="IPR036296">
    <property type="entry name" value="SKP1-like_dim_sf"/>
</dbReference>
<dbReference type="SUPFAM" id="SSF81382">
    <property type="entry name" value="Skp1 dimerisation domain-like"/>
    <property type="match status" value="1"/>
</dbReference>
<dbReference type="Pfam" id="PF01466">
    <property type="entry name" value="Skp1"/>
    <property type="match status" value="1"/>
</dbReference>
<dbReference type="InterPro" id="IPR001232">
    <property type="entry name" value="SKP1-like"/>
</dbReference>
<dbReference type="InterPro" id="IPR016073">
    <property type="entry name" value="Skp1_comp_POZ"/>
</dbReference>
<dbReference type="CDD" id="cd18322">
    <property type="entry name" value="BTB_POZ_SKP1"/>
    <property type="match status" value="1"/>
</dbReference>
<dbReference type="FunFam" id="3.30.710.10:FF:000026">
    <property type="entry name" value="E3 ubiquitin ligase complex SCF subunit"/>
    <property type="match status" value="1"/>
</dbReference>
<gene>
    <name evidence="7" type="ORF">SORBI_3010G218900</name>
</gene>
<dbReference type="GO" id="GO:0005737">
    <property type="term" value="C:cytoplasm"/>
    <property type="evidence" value="ECO:0000318"/>
    <property type="project" value="GO_Central"/>
</dbReference>
<evidence type="ECO:0000259" key="6">
    <source>
        <dbReference type="Pfam" id="PF03931"/>
    </source>
</evidence>
<name>A0A1W0VU84_SORBI</name>
<dbReference type="InterPro" id="IPR011333">
    <property type="entry name" value="SKP1/BTB/POZ_sf"/>
</dbReference>
<sequence>MAAAAGSGGGSSSSSSGEEKTIVLVSSDIRARFEVREAAALLSKTVRRMIDEAGADASGDDGILLPEVDAKTLAKVLEYCNKHAPAGSSSSAAEEDLERFDREFMHVDLGTLYSLTTASSYLKIEGLLNLTCKTIADMIKGKTPEQIRKMFGMTNELTTEEEDEVRRENTWAF</sequence>
<reference evidence="8" key="2">
    <citation type="journal article" date="2018" name="Plant J.">
        <title>The Sorghum bicolor reference genome: improved assembly, gene annotations, a transcriptome atlas, and signatures of genome organization.</title>
        <authorList>
            <person name="McCormick R.F."/>
            <person name="Truong S.K."/>
            <person name="Sreedasyam A."/>
            <person name="Jenkins J."/>
            <person name="Shu S."/>
            <person name="Sims D."/>
            <person name="Kennedy M."/>
            <person name="Amirebrahimi M."/>
            <person name="Weers B.D."/>
            <person name="McKinley B."/>
            <person name="Mattison A."/>
            <person name="Morishige D.T."/>
            <person name="Grimwood J."/>
            <person name="Schmutz J."/>
            <person name="Mullet J.E."/>
        </authorList>
    </citation>
    <scope>NUCLEOTIDE SEQUENCE [LARGE SCALE GENOMIC DNA]</scope>
    <source>
        <strain evidence="8">cv. BTx623</strain>
    </source>
</reference>
<dbReference type="PIRSF" id="PIRSF028729">
    <property type="entry name" value="E3_ubiquit_lig_SCF_Skp"/>
    <property type="match status" value="1"/>
</dbReference>
<evidence type="ECO:0000256" key="1">
    <source>
        <dbReference type="ARBA" id="ARBA00004906"/>
    </source>
</evidence>
<dbReference type="OrthoDB" id="683036at2759"/>
<dbReference type="SMART" id="SM00512">
    <property type="entry name" value="Skp1"/>
    <property type="match status" value="1"/>
</dbReference>
<reference evidence="7 8" key="1">
    <citation type="journal article" date="2009" name="Nature">
        <title>The Sorghum bicolor genome and the diversification of grasses.</title>
        <authorList>
            <person name="Paterson A.H."/>
            <person name="Bowers J.E."/>
            <person name="Bruggmann R."/>
            <person name="Dubchak I."/>
            <person name="Grimwood J."/>
            <person name="Gundlach H."/>
            <person name="Haberer G."/>
            <person name="Hellsten U."/>
            <person name="Mitros T."/>
            <person name="Poliakov A."/>
            <person name="Schmutz J."/>
            <person name="Spannagl M."/>
            <person name="Tang H."/>
            <person name="Wang X."/>
            <person name="Wicker T."/>
            <person name="Bharti A.K."/>
            <person name="Chapman J."/>
            <person name="Feltus F.A."/>
            <person name="Gowik U."/>
            <person name="Grigoriev I.V."/>
            <person name="Lyons E."/>
            <person name="Maher C.A."/>
            <person name="Martis M."/>
            <person name="Narechania A."/>
            <person name="Otillar R.P."/>
            <person name="Penning B.W."/>
            <person name="Salamov A.A."/>
            <person name="Wang Y."/>
            <person name="Zhang L."/>
            <person name="Carpita N.C."/>
            <person name="Freeling M."/>
            <person name="Gingle A.R."/>
            <person name="Hash C.T."/>
            <person name="Keller B."/>
            <person name="Klein P."/>
            <person name="Kresovich S."/>
            <person name="McCann M.C."/>
            <person name="Ming R."/>
            <person name="Peterson D.G."/>
            <person name="Mehboob-ur-Rahman"/>
            <person name="Ware D."/>
            <person name="Westhoff P."/>
            <person name="Mayer K.F."/>
            <person name="Messing J."/>
            <person name="Rokhsar D.S."/>
        </authorList>
    </citation>
    <scope>NUCLEOTIDE SEQUENCE [LARGE SCALE GENOMIC DNA]</scope>
    <source>
        <strain evidence="8">cv. BTx623</strain>
    </source>
</reference>
<dbReference type="Pfam" id="PF03931">
    <property type="entry name" value="Skp1_POZ"/>
    <property type="match status" value="1"/>
</dbReference>
<evidence type="ECO:0000313" key="7">
    <source>
        <dbReference type="EMBL" id="OQU76826.1"/>
    </source>
</evidence>
<dbReference type="Proteomes" id="UP000000768">
    <property type="component" value="Chromosome 10"/>
</dbReference>
<accession>A0A1W0VU84</accession>